<evidence type="ECO:0000313" key="3">
    <source>
        <dbReference type="Proteomes" id="UP001293593"/>
    </source>
</evidence>
<gene>
    <name evidence="2" type="ORF">QN277_006047</name>
</gene>
<organism evidence="2 3">
    <name type="scientific">Acacia crassicarpa</name>
    <name type="common">northern wattle</name>
    <dbReference type="NCBI Taxonomy" id="499986"/>
    <lineage>
        <taxon>Eukaryota</taxon>
        <taxon>Viridiplantae</taxon>
        <taxon>Streptophyta</taxon>
        <taxon>Embryophyta</taxon>
        <taxon>Tracheophyta</taxon>
        <taxon>Spermatophyta</taxon>
        <taxon>Magnoliopsida</taxon>
        <taxon>eudicotyledons</taxon>
        <taxon>Gunneridae</taxon>
        <taxon>Pentapetalae</taxon>
        <taxon>rosids</taxon>
        <taxon>fabids</taxon>
        <taxon>Fabales</taxon>
        <taxon>Fabaceae</taxon>
        <taxon>Caesalpinioideae</taxon>
        <taxon>mimosoid clade</taxon>
        <taxon>Acacieae</taxon>
        <taxon>Acacia</taxon>
    </lineage>
</organism>
<feature type="domain" description="DUF4216" evidence="1">
    <location>
        <begin position="73"/>
        <end position="148"/>
    </location>
</feature>
<reference evidence="2" key="1">
    <citation type="submission" date="2023-10" db="EMBL/GenBank/DDBJ databases">
        <title>Chromosome-level genome of the transformable northern wattle, Acacia crassicarpa.</title>
        <authorList>
            <person name="Massaro I."/>
            <person name="Sinha N.R."/>
            <person name="Poethig S."/>
            <person name="Leichty A.R."/>
        </authorList>
    </citation>
    <scope>NUCLEOTIDE SEQUENCE</scope>
    <source>
        <strain evidence="2">Acra3RX</strain>
        <tissue evidence="2">Leaf</tissue>
    </source>
</reference>
<evidence type="ECO:0000259" key="1">
    <source>
        <dbReference type="Pfam" id="PF13952"/>
    </source>
</evidence>
<sequence>MFSLAKGPIYEARRFSAYNVNGFKFRTLDRDNNLKTQNNGVFGTFDIRSCSSSRDGQMICGGVPYYGKLVDIIEINYNGLFIVPLFKCQWVDTTTHRGHTKDKLGFTQINFSKLIHIGEKEDDEPYIKAFEGQMVFYVDDEKEKGWSIPVRVKPQDLYDMGEDIMTTTDLFPSQNLDHILVDDTVALQLSRPAIDDDIPNLIANHNEDEDLDI</sequence>
<dbReference type="PANTHER" id="PTHR48258:SF12">
    <property type="entry name" value="TRANSPOSON PROTEIN, CACTA, EN_SPM SUB-CLASS"/>
    <property type="match status" value="1"/>
</dbReference>
<comment type="caution">
    <text evidence="2">The sequence shown here is derived from an EMBL/GenBank/DDBJ whole genome shotgun (WGS) entry which is preliminary data.</text>
</comment>
<name>A0AAE1IXI5_9FABA</name>
<proteinExistence type="predicted"/>
<dbReference type="Proteomes" id="UP001293593">
    <property type="component" value="Unassembled WGS sequence"/>
</dbReference>
<dbReference type="AlphaFoldDB" id="A0AAE1IXI5"/>
<dbReference type="PANTHER" id="PTHR48258">
    <property type="entry name" value="DUF4218 DOMAIN-CONTAINING PROTEIN-RELATED"/>
    <property type="match status" value="1"/>
</dbReference>
<dbReference type="EMBL" id="JAWXYG010000011">
    <property type="protein sequence ID" value="KAK4259746.1"/>
    <property type="molecule type" value="Genomic_DNA"/>
</dbReference>
<keyword evidence="3" id="KW-1185">Reference proteome</keyword>
<dbReference type="InterPro" id="IPR025312">
    <property type="entry name" value="DUF4216"/>
</dbReference>
<evidence type="ECO:0000313" key="2">
    <source>
        <dbReference type="EMBL" id="KAK4259746.1"/>
    </source>
</evidence>
<dbReference type="Pfam" id="PF13952">
    <property type="entry name" value="DUF4216"/>
    <property type="match status" value="1"/>
</dbReference>
<accession>A0AAE1IXI5</accession>
<protein>
    <recommendedName>
        <fullName evidence="1">DUF4216 domain-containing protein</fullName>
    </recommendedName>
</protein>